<name>A0ABU5AEZ1_9HYPH</name>
<sequence length="100" mass="9888">MTSVVGSRHGTSLVHHPGKTHVSSEAFLGNSAESVGHLAKASVSETDASDPNAQGKAASRIARMDLTVLSPTGSGEGQGADAAASADQDAGDTEASDLSV</sequence>
<protein>
    <submittedName>
        <fullName evidence="2">Uncharacterized protein</fullName>
    </submittedName>
</protein>
<evidence type="ECO:0000313" key="3">
    <source>
        <dbReference type="Proteomes" id="UP001285154"/>
    </source>
</evidence>
<gene>
    <name evidence="2" type="ORF">RFM42_33105</name>
</gene>
<feature type="compositionally biased region" description="Polar residues" evidence="1">
    <location>
        <begin position="43"/>
        <end position="52"/>
    </location>
</feature>
<organism evidence="2 3">
    <name type="scientific">Mesorhizobium vachelliae</name>
    <dbReference type="NCBI Taxonomy" id="3072309"/>
    <lineage>
        <taxon>Bacteria</taxon>
        <taxon>Pseudomonadati</taxon>
        <taxon>Pseudomonadota</taxon>
        <taxon>Alphaproteobacteria</taxon>
        <taxon>Hyphomicrobiales</taxon>
        <taxon>Phyllobacteriaceae</taxon>
        <taxon>Mesorhizobium</taxon>
    </lineage>
</organism>
<proteinExistence type="predicted"/>
<keyword evidence="3" id="KW-1185">Reference proteome</keyword>
<feature type="region of interest" description="Disordered" evidence="1">
    <location>
        <begin position="1"/>
        <end position="100"/>
    </location>
</feature>
<evidence type="ECO:0000256" key="1">
    <source>
        <dbReference type="SAM" id="MobiDB-lite"/>
    </source>
</evidence>
<dbReference type="RefSeq" id="WP_320253380.1">
    <property type="nucleotide sequence ID" value="NZ_JAVIIQ010000031.1"/>
</dbReference>
<evidence type="ECO:0000313" key="2">
    <source>
        <dbReference type="EMBL" id="MDX8535835.1"/>
    </source>
</evidence>
<reference evidence="2 3" key="1">
    <citation type="submission" date="2023-08" db="EMBL/GenBank/DDBJ databases">
        <title>Implementing the SeqCode for naming new Mesorhizobium species isolated from Vachellia karroo root nodules.</title>
        <authorList>
            <person name="Van Lill M."/>
        </authorList>
    </citation>
    <scope>NUCLEOTIDE SEQUENCE [LARGE SCALE GENOMIC DNA]</scope>
    <source>
        <strain evidence="2 3">VK25D</strain>
    </source>
</reference>
<comment type="caution">
    <text evidence="2">The sequence shown here is derived from an EMBL/GenBank/DDBJ whole genome shotgun (WGS) entry which is preliminary data.</text>
</comment>
<dbReference type="EMBL" id="JAVIIQ010000031">
    <property type="protein sequence ID" value="MDX8535835.1"/>
    <property type="molecule type" value="Genomic_DNA"/>
</dbReference>
<accession>A0ABU5AEZ1</accession>
<dbReference type="Proteomes" id="UP001285154">
    <property type="component" value="Unassembled WGS sequence"/>
</dbReference>
<feature type="compositionally biased region" description="Acidic residues" evidence="1">
    <location>
        <begin position="89"/>
        <end position="100"/>
    </location>
</feature>
<feature type="compositionally biased region" description="Low complexity" evidence="1">
    <location>
        <begin position="79"/>
        <end position="88"/>
    </location>
</feature>